<accession>A0A5J4WIK8</accession>
<proteinExistence type="predicted"/>
<protein>
    <submittedName>
        <fullName evidence="1">Uncharacterized protein</fullName>
    </submittedName>
</protein>
<reference evidence="1 2" key="1">
    <citation type="submission" date="2019-03" db="EMBL/GenBank/DDBJ databases">
        <title>Single cell metagenomics reveals metabolic interactions within the superorganism composed of flagellate Streblomastix strix and complex community of Bacteroidetes bacteria on its surface.</title>
        <authorList>
            <person name="Treitli S.C."/>
            <person name="Kolisko M."/>
            <person name="Husnik F."/>
            <person name="Keeling P."/>
            <person name="Hampl V."/>
        </authorList>
    </citation>
    <scope>NUCLEOTIDE SEQUENCE [LARGE SCALE GENOMIC DNA]</scope>
    <source>
        <strain evidence="1">ST1C</strain>
    </source>
</reference>
<evidence type="ECO:0000313" key="1">
    <source>
        <dbReference type="EMBL" id="KAA6394543.1"/>
    </source>
</evidence>
<comment type="caution">
    <text evidence="1">The sequence shown here is derived from an EMBL/GenBank/DDBJ whole genome shotgun (WGS) entry which is preliminary data.</text>
</comment>
<name>A0A5J4WIK8_9EUKA</name>
<dbReference type="Proteomes" id="UP000324800">
    <property type="component" value="Unassembled WGS sequence"/>
</dbReference>
<dbReference type="EMBL" id="SNRW01001915">
    <property type="protein sequence ID" value="KAA6394543.1"/>
    <property type="molecule type" value="Genomic_DNA"/>
</dbReference>
<gene>
    <name evidence="1" type="ORF">EZS28_009933</name>
</gene>
<evidence type="ECO:0000313" key="2">
    <source>
        <dbReference type="Proteomes" id="UP000324800"/>
    </source>
</evidence>
<organism evidence="1 2">
    <name type="scientific">Streblomastix strix</name>
    <dbReference type="NCBI Taxonomy" id="222440"/>
    <lineage>
        <taxon>Eukaryota</taxon>
        <taxon>Metamonada</taxon>
        <taxon>Preaxostyla</taxon>
        <taxon>Oxymonadida</taxon>
        <taxon>Streblomastigidae</taxon>
        <taxon>Streblomastix</taxon>
    </lineage>
</organism>
<dbReference type="AlphaFoldDB" id="A0A5J4WIK8"/>
<sequence>MKWTSVVPIEKGMPIQLAKSPKEQATMIHLIQEQVEEAKTLQGGGKSNYQRDIKCRKFGNHFGSKTCLLSRANERGSQQMFRLPKIREELQ</sequence>